<dbReference type="OrthoDB" id="166264at2"/>
<dbReference type="SUPFAM" id="SSF46785">
    <property type="entry name" value="Winged helix' DNA-binding domain"/>
    <property type="match status" value="1"/>
</dbReference>
<accession>A0A0H3FJD0</accession>
<dbReference type="InterPro" id="IPR011991">
    <property type="entry name" value="ArsR-like_HTH"/>
</dbReference>
<dbReference type="PROSITE" id="PS50956">
    <property type="entry name" value="HTH_ASNC_2"/>
    <property type="match status" value="1"/>
</dbReference>
<dbReference type="PROSITE" id="PS00519">
    <property type="entry name" value="HTH_ASNC_1"/>
    <property type="match status" value="1"/>
</dbReference>
<keyword evidence="3" id="KW-0804">Transcription</keyword>
<dbReference type="GO" id="GO:0005829">
    <property type="term" value="C:cytosol"/>
    <property type="evidence" value="ECO:0007669"/>
    <property type="project" value="TreeGrafter"/>
</dbReference>
<dbReference type="Proteomes" id="UP000008881">
    <property type="component" value="Chromosome"/>
</dbReference>
<dbReference type="HOGENOM" id="CLU_091233_0_0_6"/>
<evidence type="ECO:0000259" key="4">
    <source>
        <dbReference type="PROSITE" id="PS50956"/>
    </source>
</evidence>
<dbReference type="EMBL" id="CP002824">
    <property type="protein sequence ID" value="AEG95411.1"/>
    <property type="molecule type" value="Genomic_DNA"/>
</dbReference>
<dbReference type="SMART" id="SM00344">
    <property type="entry name" value="HTH_ASNC"/>
    <property type="match status" value="1"/>
</dbReference>
<proteinExistence type="predicted"/>
<evidence type="ECO:0000256" key="1">
    <source>
        <dbReference type="ARBA" id="ARBA00023015"/>
    </source>
</evidence>
<dbReference type="KEGG" id="eae:EAE_02380"/>
<dbReference type="InterPro" id="IPR000485">
    <property type="entry name" value="AsnC-type_HTH_dom"/>
</dbReference>
<gene>
    <name evidence="5" type="ordered locus">EAE_02380</name>
</gene>
<evidence type="ECO:0000256" key="3">
    <source>
        <dbReference type="ARBA" id="ARBA00023163"/>
    </source>
</evidence>
<dbReference type="GO" id="GO:0043565">
    <property type="term" value="F:sequence-specific DNA binding"/>
    <property type="evidence" value="ECO:0007669"/>
    <property type="project" value="InterPro"/>
</dbReference>
<dbReference type="PRINTS" id="PR00033">
    <property type="entry name" value="HTHASNC"/>
</dbReference>
<dbReference type="PANTHER" id="PTHR30154:SF34">
    <property type="entry name" value="TRANSCRIPTIONAL REGULATOR AZLB"/>
    <property type="match status" value="1"/>
</dbReference>
<dbReference type="Pfam" id="PF13412">
    <property type="entry name" value="HTH_24"/>
    <property type="match status" value="1"/>
</dbReference>
<dbReference type="InterPro" id="IPR011008">
    <property type="entry name" value="Dimeric_a/b-barrel"/>
</dbReference>
<dbReference type="Gene3D" id="3.30.70.920">
    <property type="match status" value="1"/>
</dbReference>
<organism evidence="5 6">
    <name type="scientific">Klebsiella aerogenes (strain ATCC 13048 / DSM 30053 / CCUG 1429 / JCM 1235 / KCTC 2190 / NBRC 13534 / NCIMB 10102 / NCTC 10006 / CDC 819-56)</name>
    <name type="common">Enterobacter aerogenes</name>
    <dbReference type="NCBI Taxonomy" id="1028307"/>
    <lineage>
        <taxon>Bacteria</taxon>
        <taxon>Pseudomonadati</taxon>
        <taxon>Pseudomonadota</taxon>
        <taxon>Gammaproteobacteria</taxon>
        <taxon>Enterobacterales</taxon>
        <taxon>Enterobacteriaceae</taxon>
        <taxon>Klebsiella/Raoultella group</taxon>
        <taxon>Klebsiella</taxon>
    </lineage>
</organism>
<dbReference type="InterPro" id="IPR036388">
    <property type="entry name" value="WH-like_DNA-bd_sf"/>
</dbReference>
<feature type="domain" description="HTH asnC-type" evidence="4">
    <location>
        <begin position="15"/>
        <end position="76"/>
    </location>
</feature>
<evidence type="ECO:0000313" key="6">
    <source>
        <dbReference type="Proteomes" id="UP000008881"/>
    </source>
</evidence>
<dbReference type="Pfam" id="PF01037">
    <property type="entry name" value="AsnC_trans_reg"/>
    <property type="match status" value="1"/>
</dbReference>
<dbReference type="FunFam" id="1.10.10.10:FF:000186">
    <property type="entry name" value="AsnC family transcriptional regulator"/>
    <property type="match status" value="1"/>
</dbReference>
<dbReference type="eggNOG" id="COG1522">
    <property type="taxonomic scope" value="Bacteria"/>
</dbReference>
<protein>
    <recommendedName>
        <fullName evidence="4">HTH asnC-type domain-containing protein</fullName>
    </recommendedName>
</protein>
<name>A0A0H3FJD0_KLEAK</name>
<dbReference type="GO" id="GO:0043200">
    <property type="term" value="P:response to amino acid"/>
    <property type="evidence" value="ECO:0007669"/>
    <property type="project" value="TreeGrafter"/>
</dbReference>
<dbReference type="PANTHER" id="PTHR30154">
    <property type="entry name" value="LEUCINE-RESPONSIVE REGULATORY PROTEIN"/>
    <property type="match status" value="1"/>
</dbReference>
<sequence>MLCHNPAIKEKIFQMDSIDRKILAELQADGRLSITELAERVNLSLSPCHRRLRALEQEGVITGYRANLDPGKMGFNFLAIVFATLKEGDKKAVSAFEEAVAEIPQVVLAQRLFGDPDYLMHVVTRDLPAFQKLYDDKLSAMPGVQHLRSTLVMKTVVQDRPFPLETLNASR</sequence>
<evidence type="ECO:0000313" key="5">
    <source>
        <dbReference type="EMBL" id="AEG95411.1"/>
    </source>
</evidence>
<dbReference type="GO" id="GO:0006355">
    <property type="term" value="P:regulation of DNA-templated transcription"/>
    <property type="evidence" value="ECO:0007669"/>
    <property type="project" value="UniProtKB-ARBA"/>
</dbReference>
<dbReference type="Gene3D" id="1.10.10.10">
    <property type="entry name" value="Winged helix-like DNA-binding domain superfamily/Winged helix DNA-binding domain"/>
    <property type="match status" value="1"/>
</dbReference>
<dbReference type="AlphaFoldDB" id="A0A0H3FJD0"/>
<dbReference type="SUPFAM" id="SSF54909">
    <property type="entry name" value="Dimeric alpha+beta barrel"/>
    <property type="match status" value="1"/>
</dbReference>
<dbReference type="InterPro" id="IPR019887">
    <property type="entry name" value="Tscrpt_reg_AsnC/Lrp_C"/>
</dbReference>
<keyword evidence="2" id="KW-0238">DNA-binding</keyword>
<evidence type="ECO:0000256" key="2">
    <source>
        <dbReference type="ARBA" id="ARBA00023125"/>
    </source>
</evidence>
<dbReference type="CDD" id="cd00090">
    <property type="entry name" value="HTH_ARSR"/>
    <property type="match status" value="1"/>
</dbReference>
<keyword evidence="6" id="KW-1185">Reference proteome</keyword>
<dbReference type="InterPro" id="IPR019888">
    <property type="entry name" value="Tscrpt_reg_AsnC-like"/>
</dbReference>
<dbReference type="PATRIC" id="fig|1028307.3.peg.474"/>
<dbReference type="InterPro" id="IPR019885">
    <property type="entry name" value="Tscrpt_reg_HTH_AsnC-type_CS"/>
</dbReference>
<keyword evidence="1" id="KW-0805">Transcription regulation</keyword>
<reference evidence="5 6" key="1">
    <citation type="journal article" date="2012" name="J. Bacteriol.">
        <title>Complete genome sequence of Enterobacter aerogenes KCTC 2190.</title>
        <authorList>
            <person name="Shin S.H."/>
            <person name="Kim S."/>
            <person name="Kim J.Y."/>
            <person name="Lee S."/>
            <person name="Um Y."/>
            <person name="Oh M.K."/>
            <person name="Kim Y.R."/>
            <person name="Lee J."/>
            <person name="Yang K.S."/>
        </authorList>
    </citation>
    <scope>NUCLEOTIDE SEQUENCE [LARGE SCALE GENOMIC DNA]</scope>
    <source>
        <strain evidence="5 6">KCTC 2190</strain>
    </source>
</reference>
<dbReference type="InterPro" id="IPR036390">
    <property type="entry name" value="WH_DNA-bd_sf"/>
</dbReference>